<keyword evidence="2" id="KW-0472">Membrane</keyword>
<name>A0A7S2Z1Z5_9CHLO</name>
<protein>
    <submittedName>
        <fullName evidence="3">Uncharacterized protein</fullName>
    </submittedName>
</protein>
<evidence type="ECO:0000256" key="2">
    <source>
        <dbReference type="SAM" id="Phobius"/>
    </source>
</evidence>
<gene>
    <name evidence="3" type="ORF">CLAU1311_LOCUS3417</name>
</gene>
<dbReference type="PANTHER" id="PTHR36042:SF1">
    <property type="entry name" value="OS05G0490900 PROTEIN"/>
    <property type="match status" value="1"/>
</dbReference>
<dbReference type="AlphaFoldDB" id="A0A7S2Z1Z5"/>
<reference evidence="3" key="1">
    <citation type="submission" date="2021-01" db="EMBL/GenBank/DDBJ databases">
        <authorList>
            <person name="Corre E."/>
            <person name="Pelletier E."/>
            <person name="Niang G."/>
            <person name="Scheremetjew M."/>
            <person name="Finn R."/>
            <person name="Kale V."/>
            <person name="Holt S."/>
            <person name="Cochrane G."/>
            <person name="Meng A."/>
            <person name="Brown T."/>
            <person name="Cohen L."/>
        </authorList>
    </citation>
    <scope>NUCLEOTIDE SEQUENCE</scope>
    <source>
        <strain evidence="3">RCC856</strain>
    </source>
</reference>
<feature type="region of interest" description="Disordered" evidence="1">
    <location>
        <begin position="24"/>
        <end position="87"/>
    </location>
</feature>
<feature type="compositionally biased region" description="Low complexity" evidence="1">
    <location>
        <begin position="64"/>
        <end position="79"/>
    </location>
</feature>
<dbReference type="PANTHER" id="PTHR36042">
    <property type="entry name" value="OS05G0490900 PROTEIN"/>
    <property type="match status" value="1"/>
</dbReference>
<feature type="transmembrane region" description="Helical" evidence="2">
    <location>
        <begin position="146"/>
        <end position="163"/>
    </location>
</feature>
<evidence type="ECO:0000313" key="3">
    <source>
        <dbReference type="EMBL" id="CAE0017176.1"/>
    </source>
</evidence>
<dbReference type="EMBL" id="HBHU01005301">
    <property type="protein sequence ID" value="CAE0017176.1"/>
    <property type="molecule type" value="Transcribed_RNA"/>
</dbReference>
<evidence type="ECO:0000256" key="1">
    <source>
        <dbReference type="SAM" id="MobiDB-lite"/>
    </source>
</evidence>
<organism evidence="3">
    <name type="scientific">Chloropicon laureae</name>
    <dbReference type="NCBI Taxonomy" id="464258"/>
    <lineage>
        <taxon>Eukaryota</taxon>
        <taxon>Viridiplantae</taxon>
        <taxon>Chlorophyta</taxon>
        <taxon>Chloropicophyceae</taxon>
        <taxon>Chloropicales</taxon>
        <taxon>Chloropicaceae</taxon>
        <taxon>Chloropicon</taxon>
    </lineage>
</organism>
<feature type="transmembrane region" description="Helical" evidence="2">
    <location>
        <begin position="105"/>
        <end position="126"/>
    </location>
</feature>
<keyword evidence="2" id="KW-0812">Transmembrane</keyword>
<feature type="compositionally biased region" description="Low complexity" evidence="1">
    <location>
        <begin position="35"/>
        <end position="48"/>
    </location>
</feature>
<sequence length="183" mass="20201">MATTVSAVCGGRWCVKRRGLRGQGRPSLAAKRTGARPQQQQQPLRLAPKSPFVCRAEDGEREGQPSSAQPPSTSTSSPQEEVPLWVRREQARELSDKDQEGKLPFGVYLLASSIIAIAAIASIFEYTYQNAIFSVIPPTSFLYKPILGIFVFTGLPLSMYLFYKAIQAANELSESMDQIDDMK</sequence>
<proteinExistence type="predicted"/>
<accession>A0A7S2Z1Z5</accession>
<keyword evidence="2" id="KW-1133">Transmembrane helix</keyword>